<sequence>MLEGQGSKPTPDVSDESRLPLHTFPSPTVIPPLEQPHLHSIIFLHGRGSSARIFAPPFLSAPVRGPGSDTVTLREALPHTQFIFPTAPRSRATLYRRSIINQWYDGSGDWEETVLGHARETVKFVHGLIRDEARRVGGADRIFLGGFSQGCAAALVCLLLWEGDALGGILGMCGMLPMADAIESVLRERNHTMIDEHEETNLIESDDDVFESSNDESPYGWEEDKPEADPLKRALRIIREEVDLPSQQSESVPPFQKTPVFLGHGSKDDKVLLLHGQQACRVLRLMGGNVELREYCKLGHWYSEEMLQDMLEFLGSERAVPRGADEIEQRRERTS</sequence>
<keyword evidence="5" id="KW-1185">Reference proteome</keyword>
<protein>
    <submittedName>
        <fullName evidence="4">Acyl-protein thioesterase</fullName>
    </submittedName>
</protein>
<comment type="similarity">
    <text evidence="1">Belongs to the AB hydrolase superfamily. AB hydrolase 2 family.</text>
</comment>
<dbReference type="Proteomes" id="UP000076552">
    <property type="component" value="Unassembled WGS sequence"/>
</dbReference>
<name>A0A166UEP2_9PEZI</name>
<feature type="region of interest" description="Disordered" evidence="2">
    <location>
        <begin position="1"/>
        <end position="26"/>
    </location>
</feature>
<dbReference type="SUPFAM" id="SSF53474">
    <property type="entry name" value="alpha/beta-Hydrolases"/>
    <property type="match status" value="1"/>
</dbReference>
<dbReference type="Pfam" id="PF02230">
    <property type="entry name" value="Abhydrolase_2"/>
    <property type="match status" value="2"/>
</dbReference>
<evidence type="ECO:0000259" key="3">
    <source>
        <dbReference type="Pfam" id="PF02230"/>
    </source>
</evidence>
<dbReference type="InterPro" id="IPR050565">
    <property type="entry name" value="LYPA1-2/EST-like"/>
</dbReference>
<dbReference type="PANTHER" id="PTHR10655">
    <property type="entry name" value="LYSOPHOSPHOLIPASE-RELATED"/>
    <property type="match status" value="1"/>
</dbReference>
<evidence type="ECO:0000256" key="2">
    <source>
        <dbReference type="SAM" id="MobiDB-lite"/>
    </source>
</evidence>
<dbReference type="GO" id="GO:0005737">
    <property type="term" value="C:cytoplasm"/>
    <property type="evidence" value="ECO:0007669"/>
    <property type="project" value="TreeGrafter"/>
</dbReference>
<evidence type="ECO:0000313" key="5">
    <source>
        <dbReference type="Proteomes" id="UP000076552"/>
    </source>
</evidence>
<dbReference type="PANTHER" id="PTHR10655:SF64">
    <property type="entry name" value="PHOSPHOLIPASE_CARBOXYLESTERASE_THIOESTERASE DOMAIN-CONTAINING PROTEIN"/>
    <property type="match status" value="1"/>
</dbReference>
<evidence type="ECO:0000313" key="4">
    <source>
        <dbReference type="EMBL" id="KZL73320.1"/>
    </source>
</evidence>
<dbReference type="InterPro" id="IPR003140">
    <property type="entry name" value="PLipase/COase/thioEstase"/>
</dbReference>
<feature type="domain" description="Phospholipase/carboxylesterase/thioesterase" evidence="3">
    <location>
        <begin position="33"/>
        <end position="187"/>
    </location>
</feature>
<feature type="domain" description="Phospholipase/carboxylesterase/thioesterase" evidence="3">
    <location>
        <begin position="256"/>
        <end position="314"/>
    </location>
</feature>
<dbReference type="EMBL" id="LFIV01000046">
    <property type="protein sequence ID" value="KZL73320.1"/>
    <property type="molecule type" value="Genomic_DNA"/>
</dbReference>
<dbReference type="InterPro" id="IPR029058">
    <property type="entry name" value="AB_hydrolase_fold"/>
</dbReference>
<accession>A0A166UEP2</accession>
<dbReference type="Gene3D" id="3.40.50.1820">
    <property type="entry name" value="alpha/beta hydrolase"/>
    <property type="match status" value="1"/>
</dbReference>
<reference evidence="4 5" key="1">
    <citation type="submission" date="2015-06" db="EMBL/GenBank/DDBJ databases">
        <title>Survival trade-offs in plant roots during colonization by closely related pathogenic and mutualistic fungi.</title>
        <authorList>
            <person name="Hacquard S."/>
            <person name="Kracher B."/>
            <person name="Hiruma K."/>
            <person name="Weinman A."/>
            <person name="Muench P."/>
            <person name="Garrido Oter R."/>
            <person name="Ver Loren van Themaat E."/>
            <person name="Dallerey J.-F."/>
            <person name="Damm U."/>
            <person name="Henrissat B."/>
            <person name="Lespinet O."/>
            <person name="Thon M."/>
            <person name="Kemen E."/>
            <person name="McHardy A.C."/>
            <person name="Schulze-Lefert P."/>
            <person name="O'Connell R.J."/>
        </authorList>
    </citation>
    <scope>NUCLEOTIDE SEQUENCE [LARGE SCALE GENOMIC DNA]</scope>
    <source>
        <strain evidence="4 5">0861</strain>
    </source>
</reference>
<dbReference type="GO" id="GO:0008474">
    <property type="term" value="F:palmitoyl-(protein) hydrolase activity"/>
    <property type="evidence" value="ECO:0007669"/>
    <property type="project" value="TreeGrafter"/>
</dbReference>
<evidence type="ECO:0000256" key="1">
    <source>
        <dbReference type="ARBA" id="ARBA00006499"/>
    </source>
</evidence>
<dbReference type="STRING" id="708197.A0A166UEP2"/>
<comment type="caution">
    <text evidence="4">The sequence shown here is derived from an EMBL/GenBank/DDBJ whole genome shotgun (WGS) entry which is preliminary data.</text>
</comment>
<dbReference type="AlphaFoldDB" id="A0A166UEP2"/>
<organism evidence="4 5">
    <name type="scientific">Colletotrichum tofieldiae</name>
    <dbReference type="NCBI Taxonomy" id="708197"/>
    <lineage>
        <taxon>Eukaryota</taxon>
        <taxon>Fungi</taxon>
        <taxon>Dikarya</taxon>
        <taxon>Ascomycota</taxon>
        <taxon>Pezizomycotina</taxon>
        <taxon>Sordariomycetes</taxon>
        <taxon>Hypocreomycetidae</taxon>
        <taxon>Glomerellales</taxon>
        <taxon>Glomerellaceae</taxon>
        <taxon>Colletotrichum</taxon>
        <taxon>Colletotrichum spaethianum species complex</taxon>
    </lineage>
</organism>
<gene>
    <name evidence="4" type="ORF">CT0861_10164</name>
</gene>
<dbReference type="GO" id="GO:0052689">
    <property type="term" value="F:carboxylic ester hydrolase activity"/>
    <property type="evidence" value="ECO:0007669"/>
    <property type="project" value="TreeGrafter"/>
</dbReference>
<proteinExistence type="inferred from homology"/>